<dbReference type="InterPro" id="IPR007112">
    <property type="entry name" value="Expansin/allergen_DPBB_dom"/>
</dbReference>
<keyword evidence="4" id="KW-0732">Signal</keyword>
<dbReference type="PROSITE" id="PS50842">
    <property type="entry name" value="EXPANSIN_EG45"/>
    <property type="match status" value="1"/>
</dbReference>
<gene>
    <name evidence="7" type="ORF">POM88_018352</name>
</gene>
<accession>A0AAD8IQD1</accession>
<comment type="caution">
    <text evidence="7">The sequence shown here is derived from an EMBL/GenBank/DDBJ whole genome shotgun (WGS) entry which is preliminary data.</text>
</comment>
<dbReference type="PANTHER" id="PTHR31692">
    <property type="entry name" value="EXPANSIN-B3"/>
    <property type="match status" value="1"/>
</dbReference>
<keyword evidence="8" id="KW-1185">Reference proteome</keyword>
<dbReference type="InterPro" id="IPR036749">
    <property type="entry name" value="Expansin_CBD_sf"/>
</dbReference>
<organism evidence="7 8">
    <name type="scientific">Heracleum sosnowskyi</name>
    <dbReference type="NCBI Taxonomy" id="360622"/>
    <lineage>
        <taxon>Eukaryota</taxon>
        <taxon>Viridiplantae</taxon>
        <taxon>Streptophyta</taxon>
        <taxon>Embryophyta</taxon>
        <taxon>Tracheophyta</taxon>
        <taxon>Spermatophyta</taxon>
        <taxon>Magnoliopsida</taxon>
        <taxon>eudicotyledons</taxon>
        <taxon>Gunneridae</taxon>
        <taxon>Pentapetalae</taxon>
        <taxon>asterids</taxon>
        <taxon>campanulids</taxon>
        <taxon>Apiales</taxon>
        <taxon>Apiaceae</taxon>
        <taxon>Apioideae</taxon>
        <taxon>apioid superclade</taxon>
        <taxon>Tordylieae</taxon>
        <taxon>Tordyliinae</taxon>
        <taxon>Heracleum</taxon>
    </lineage>
</organism>
<protein>
    <submittedName>
        <fullName evidence="7">Expansin/Lol pI</fullName>
    </submittedName>
</protein>
<dbReference type="PANTHER" id="PTHR31692:SF56">
    <property type="entry name" value="EXPANSIN-B2-RELATED"/>
    <property type="match status" value="1"/>
</dbReference>
<evidence type="ECO:0000259" key="5">
    <source>
        <dbReference type="PROSITE" id="PS50842"/>
    </source>
</evidence>
<name>A0AAD8IQD1_9APIA</name>
<evidence type="ECO:0000256" key="4">
    <source>
        <dbReference type="SAM" id="SignalP"/>
    </source>
</evidence>
<dbReference type="InterPro" id="IPR007118">
    <property type="entry name" value="Expan_Lol_pI"/>
</dbReference>
<dbReference type="AlphaFoldDB" id="A0AAD8IQD1"/>
<dbReference type="SUPFAM" id="SSF49590">
    <property type="entry name" value="PHL pollen allergen"/>
    <property type="match status" value="1"/>
</dbReference>
<proteinExistence type="inferred from homology"/>
<dbReference type="InterPro" id="IPR007117">
    <property type="entry name" value="Expansin_CBD"/>
</dbReference>
<dbReference type="InterPro" id="IPR036908">
    <property type="entry name" value="RlpA-like_sf"/>
</dbReference>
<reference evidence="7" key="2">
    <citation type="submission" date="2023-05" db="EMBL/GenBank/DDBJ databases">
        <authorList>
            <person name="Schelkunov M.I."/>
        </authorList>
    </citation>
    <scope>NUCLEOTIDE SEQUENCE</scope>
    <source>
        <strain evidence="7">Hsosn_3</strain>
        <tissue evidence="7">Leaf</tissue>
    </source>
</reference>
<dbReference type="Gene3D" id="2.40.40.10">
    <property type="entry name" value="RlpA-like domain"/>
    <property type="match status" value="1"/>
</dbReference>
<dbReference type="Proteomes" id="UP001237642">
    <property type="component" value="Unassembled WGS sequence"/>
</dbReference>
<dbReference type="InterPro" id="IPR009009">
    <property type="entry name" value="RlpA-like_DPBB"/>
</dbReference>
<keyword evidence="2" id="KW-0964">Secreted</keyword>
<dbReference type="GO" id="GO:0005576">
    <property type="term" value="C:extracellular region"/>
    <property type="evidence" value="ECO:0007669"/>
    <property type="project" value="UniProtKB-SubCell"/>
</dbReference>
<dbReference type="Gene3D" id="2.60.40.760">
    <property type="entry name" value="Expansin, cellulose-binding-like domain"/>
    <property type="match status" value="1"/>
</dbReference>
<reference evidence="7" key="1">
    <citation type="submission" date="2023-02" db="EMBL/GenBank/DDBJ databases">
        <title>Genome of toxic invasive species Heracleum sosnowskyi carries increased number of genes despite the absence of recent whole-genome duplications.</title>
        <authorList>
            <person name="Schelkunov M."/>
            <person name="Shtratnikova V."/>
            <person name="Makarenko M."/>
            <person name="Klepikova A."/>
            <person name="Omelchenko D."/>
            <person name="Novikova G."/>
            <person name="Obukhova E."/>
            <person name="Bogdanov V."/>
            <person name="Penin A."/>
            <person name="Logacheva M."/>
        </authorList>
    </citation>
    <scope>NUCLEOTIDE SEQUENCE</scope>
    <source>
        <strain evidence="7">Hsosn_3</strain>
        <tissue evidence="7">Leaf</tissue>
    </source>
</reference>
<feature type="domain" description="Expansin-like CBD" evidence="6">
    <location>
        <begin position="174"/>
        <end position="255"/>
    </location>
</feature>
<dbReference type="Pfam" id="PF01357">
    <property type="entry name" value="Expansin_C"/>
    <property type="match status" value="1"/>
</dbReference>
<feature type="chain" id="PRO_5042020807" evidence="4">
    <location>
        <begin position="31"/>
        <end position="259"/>
    </location>
</feature>
<dbReference type="GO" id="GO:0009653">
    <property type="term" value="P:anatomical structure morphogenesis"/>
    <property type="evidence" value="ECO:0007669"/>
    <property type="project" value="UniProtKB-ARBA"/>
</dbReference>
<evidence type="ECO:0000313" key="7">
    <source>
        <dbReference type="EMBL" id="KAK1390174.1"/>
    </source>
</evidence>
<dbReference type="InterPro" id="IPR005795">
    <property type="entry name" value="LolPI"/>
</dbReference>
<comment type="similarity">
    <text evidence="3">Belongs to the expansin family.</text>
</comment>
<feature type="signal peptide" evidence="4">
    <location>
        <begin position="1"/>
        <end position="30"/>
    </location>
</feature>
<dbReference type="EMBL" id="JAUIZM010000004">
    <property type="protein sequence ID" value="KAK1390174.1"/>
    <property type="molecule type" value="Genomic_DNA"/>
</dbReference>
<dbReference type="Pfam" id="PF03330">
    <property type="entry name" value="DPBB_1"/>
    <property type="match status" value="1"/>
</dbReference>
<evidence type="ECO:0000256" key="1">
    <source>
        <dbReference type="ARBA" id="ARBA00004613"/>
    </source>
</evidence>
<dbReference type="PRINTS" id="PR00829">
    <property type="entry name" value="LOLP1ALLERGN"/>
</dbReference>
<feature type="domain" description="Expansin-like EG45" evidence="5">
    <location>
        <begin position="52"/>
        <end position="161"/>
    </location>
</feature>
<evidence type="ECO:0000256" key="3">
    <source>
        <dbReference type="RuleBase" id="RU003460"/>
    </source>
</evidence>
<comment type="subcellular location">
    <subcellularLocation>
        <location evidence="1">Secreted</location>
    </subcellularLocation>
</comment>
<sequence length="259" mass="27766">MALNSQNVFSRSIMVIKFLVIFMQFSHTLAQGGGFAPALATWYGPPDGPGSGGACGFDKDVGQSPYSAMISAGNAKIFLSGHGCGQCYQVQCSASQFCSGQPITVTITDECPGACNNVPFHFDLSGHAFGAMAKPGLENNLRQLGQVNIQFRRVPCNYWGAKIAFKIDQHINPNYFASAIEYINGDGDIRSMQVRPANSGQWIPMQQSWGATWSANINPSTKGPLSFRITTSSGKSIEADNAVPANWAAGAKYMSNVNF</sequence>
<dbReference type="PROSITE" id="PS50843">
    <property type="entry name" value="EXPANSIN_CBD"/>
    <property type="match status" value="1"/>
</dbReference>
<evidence type="ECO:0000256" key="2">
    <source>
        <dbReference type="ARBA" id="ARBA00022525"/>
    </source>
</evidence>
<evidence type="ECO:0000313" key="8">
    <source>
        <dbReference type="Proteomes" id="UP001237642"/>
    </source>
</evidence>
<dbReference type="PRINTS" id="PR01225">
    <property type="entry name" value="EXPANSNFAMLY"/>
</dbReference>
<dbReference type="SMART" id="SM00837">
    <property type="entry name" value="DPBB_1"/>
    <property type="match status" value="1"/>
</dbReference>
<dbReference type="SUPFAM" id="SSF50685">
    <property type="entry name" value="Barwin-like endoglucanases"/>
    <property type="match status" value="1"/>
</dbReference>
<evidence type="ECO:0000259" key="6">
    <source>
        <dbReference type="PROSITE" id="PS50843"/>
    </source>
</evidence>